<protein>
    <submittedName>
        <fullName evidence="1">Uncharacterized protein</fullName>
    </submittedName>
</protein>
<evidence type="ECO:0000313" key="2">
    <source>
        <dbReference type="Proteomes" id="UP000807115"/>
    </source>
</evidence>
<organism evidence="1 2">
    <name type="scientific">Sorghum bicolor</name>
    <name type="common">Sorghum</name>
    <name type="synonym">Sorghum vulgare</name>
    <dbReference type="NCBI Taxonomy" id="4558"/>
    <lineage>
        <taxon>Eukaryota</taxon>
        <taxon>Viridiplantae</taxon>
        <taxon>Streptophyta</taxon>
        <taxon>Embryophyta</taxon>
        <taxon>Tracheophyta</taxon>
        <taxon>Spermatophyta</taxon>
        <taxon>Magnoliopsida</taxon>
        <taxon>Liliopsida</taxon>
        <taxon>Poales</taxon>
        <taxon>Poaceae</taxon>
        <taxon>PACMAD clade</taxon>
        <taxon>Panicoideae</taxon>
        <taxon>Andropogonodae</taxon>
        <taxon>Andropogoneae</taxon>
        <taxon>Sorghinae</taxon>
        <taxon>Sorghum</taxon>
    </lineage>
</organism>
<evidence type="ECO:0000313" key="1">
    <source>
        <dbReference type="EMBL" id="KAG0513316.1"/>
    </source>
</evidence>
<reference evidence="1" key="2">
    <citation type="submission" date="2020-10" db="EMBL/GenBank/DDBJ databases">
        <authorList>
            <person name="Cooper E.A."/>
            <person name="Brenton Z.W."/>
            <person name="Flinn B.S."/>
            <person name="Jenkins J."/>
            <person name="Shu S."/>
            <person name="Flowers D."/>
            <person name="Luo F."/>
            <person name="Wang Y."/>
            <person name="Xia P."/>
            <person name="Barry K."/>
            <person name="Daum C."/>
            <person name="Lipzen A."/>
            <person name="Yoshinaga Y."/>
            <person name="Schmutz J."/>
            <person name="Saski C."/>
            <person name="Vermerris W."/>
            <person name="Kresovich S."/>
        </authorList>
    </citation>
    <scope>NUCLEOTIDE SEQUENCE</scope>
</reference>
<sequence length="88" mass="10129">MHQVHSNGQWYDSERNGVSVIDRASFCRFFLIKKGWNAWTSSIWSSTPAELTLNPSFKPQHDLNLFQALRRCSPDTATRVDAVVFPFL</sequence>
<name>A0A921Q1R9_SORBI</name>
<reference evidence="1" key="1">
    <citation type="journal article" date="2019" name="BMC Genomics">
        <title>A new reference genome for Sorghum bicolor reveals high levels of sequence similarity between sweet and grain genotypes: implications for the genetics of sugar metabolism.</title>
        <authorList>
            <person name="Cooper E.A."/>
            <person name="Brenton Z.W."/>
            <person name="Flinn B.S."/>
            <person name="Jenkins J."/>
            <person name="Shu S."/>
            <person name="Flowers D."/>
            <person name="Luo F."/>
            <person name="Wang Y."/>
            <person name="Xia P."/>
            <person name="Barry K."/>
            <person name="Daum C."/>
            <person name="Lipzen A."/>
            <person name="Yoshinaga Y."/>
            <person name="Schmutz J."/>
            <person name="Saski C."/>
            <person name="Vermerris W."/>
            <person name="Kresovich S."/>
        </authorList>
    </citation>
    <scope>NUCLEOTIDE SEQUENCE</scope>
</reference>
<gene>
    <name evidence="1" type="ORF">BDA96_10G091100</name>
</gene>
<comment type="caution">
    <text evidence="1">The sequence shown here is derived from an EMBL/GenBank/DDBJ whole genome shotgun (WGS) entry which is preliminary data.</text>
</comment>
<proteinExistence type="predicted"/>
<dbReference type="EMBL" id="CM027689">
    <property type="protein sequence ID" value="KAG0513316.1"/>
    <property type="molecule type" value="Genomic_DNA"/>
</dbReference>
<dbReference type="AlphaFoldDB" id="A0A921Q1R9"/>
<dbReference type="Proteomes" id="UP000807115">
    <property type="component" value="Chromosome 10"/>
</dbReference>
<accession>A0A921Q1R9</accession>